<evidence type="ECO:0008006" key="5">
    <source>
        <dbReference type="Google" id="ProtNLM"/>
    </source>
</evidence>
<dbReference type="SUPFAM" id="SSF48208">
    <property type="entry name" value="Six-hairpin glycosidases"/>
    <property type="match status" value="1"/>
</dbReference>
<dbReference type="Gene3D" id="1.50.10.10">
    <property type="match status" value="1"/>
</dbReference>
<dbReference type="InterPro" id="IPR010905">
    <property type="entry name" value="Glyco_hydro_88"/>
</dbReference>
<sequence>MLLLVPFVLFAATVGAAVPSTQGFDESTIAKVRANMINISTHSWELGAMAQALTELEVPSLSVFSNNKLPPPQSLSAQVRAEAVDVFNLATRIVREKPANSSVLIDGDGAAGDPASLGVAVALTGWTRENRSDSSFDVAAQEQLDHLLNDVPRDANGAISQREDQVQLWADYVFMAPPFIAYEGALKTGDEQLELLREAYDQCRDYREVLSDDSGLWKHILLGTGIQDLTHWGTGNAWAAAGMLRVLETITHSDAAWAFEQETRNLTSWVTDIVSATWHHQGRNGTLFNVIDDPTTFADSSSTALLAASTYRLATITNDFTWIGFADKALQLIKNSIDKDGWLLNTVDPETFNTPSLPGAHSPEGQTFVILLHTAQQDFLEHIGL</sequence>
<proteinExistence type="predicted"/>
<dbReference type="OrthoDB" id="4138492at2759"/>
<keyword evidence="2" id="KW-0732">Signal</keyword>
<dbReference type="InterPro" id="IPR012341">
    <property type="entry name" value="6hp_glycosidase-like_sf"/>
</dbReference>
<name>A0A4S4N3S3_9APHY</name>
<dbReference type="EMBL" id="SGPM01000004">
    <property type="protein sequence ID" value="THH33676.1"/>
    <property type="molecule type" value="Genomic_DNA"/>
</dbReference>
<gene>
    <name evidence="3" type="ORF">EUX98_g568</name>
</gene>
<dbReference type="InterPro" id="IPR008928">
    <property type="entry name" value="6-hairpin_glycosidase_sf"/>
</dbReference>
<feature type="signal peptide" evidence="2">
    <location>
        <begin position="1"/>
        <end position="23"/>
    </location>
</feature>
<evidence type="ECO:0000313" key="4">
    <source>
        <dbReference type="Proteomes" id="UP000308730"/>
    </source>
</evidence>
<protein>
    <recommendedName>
        <fullName evidence="5">Six-hairpin glycosidase</fullName>
    </recommendedName>
</protein>
<comment type="caution">
    <text evidence="3">The sequence shown here is derived from an EMBL/GenBank/DDBJ whole genome shotgun (WGS) entry which is preliminary data.</text>
</comment>
<dbReference type="Pfam" id="PF07470">
    <property type="entry name" value="Glyco_hydro_88"/>
    <property type="match status" value="1"/>
</dbReference>
<dbReference type="PANTHER" id="PTHR41814:SF1">
    <property type="entry name" value="CELLULASE"/>
    <property type="match status" value="1"/>
</dbReference>
<organism evidence="3 4">
    <name type="scientific">Antrodiella citrinella</name>
    <dbReference type="NCBI Taxonomy" id="2447956"/>
    <lineage>
        <taxon>Eukaryota</taxon>
        <taxon>Fungi</taxon>
        <taxon>Dikarya</taxon>
        <taxon>Basidiomycota</taxon>
        <taxon>Agaricomycotina</taxon>
        <taxon>Agaricomycetes</taxon>
        <taxon>Polyporales</taxon>
        <taxon>Steccherinaceae</taxon>
        <taxon>Antrodiella</taxon>
    </lineage>
</organism>
<dbReference type="AlphaFoldDB" id="A0A4S4N3S3"/>
<dbReference type="PANTHER" id="PTHR41814">
    <property type="entry name" value="EXPRESSED PROTEIN"/>
    <property type="match status" value="1"/>
</dbReference>
<evidence type="ECO:0000313" key="3">
    <source>
        <dbReference type="EMBL" id="THH33676.1"/>
    </source>
</evidence>
<evidence type="ECO:0000256" key="2">
    <source>
        <dbReference type="SAM" id="SignalP"/>
    </source>
</evidence>
<keyword evidence="4" id="KW-1185">Reference proteome</keyword>
<feature type="chain" id="PRO_5020412570" description="Six-hairpin glycosidase" evidence="2">
    <location>
        <begin position="24"/>
        <end position="385"/>
    </location>
</feature>
<reference evidence="3 4" key="1">
    <citation type="submission" date="2019-02" db="EMBL/GenBank/DDBJ databases">
        <title>Genome sequencing of the rare red list fungi Antrodiella citrinella (Flaviporus citrinellus).</title>
        <authorList>
            <person name="Buettner E."/>
            <person name="Kellner H."/>
        </authorList>
    </citation>
    <scope>NUCLEOTIDE SEQUENCE [LARGE SCALE GENOMIC DNA]</scope>
    <source>
        <strain evidence="3 4">DSM 108506</strain>
    </source>
</reference>
<dbReference type="GO" id="GO:0005975">
    <property type="term" value="P:carbohydrate metabolic process"/>
    <property type="evidence" value="ECO:0007669"/>
    <property type="project" value="InterPro"/>
</dbReference>
<dbReference type="GO" id="GO:0016787">
    <property type="term" value="F:hydrolase activity"/>
    <property type="evidence" value="ECO:0007669"/>
    <property type="project" value="UniProtKB-KW"/>
</dbReference>
<dbReference type="Proteomes" id="UP000308730">
    <property type="component" value="Unassembled WGS sequence"/>
</dbReference>
<accession>A0A4S4N3S3</accession>
<keyword evidence="1" id="KW-0378">Hydrolase</keyword>
<evidence type="ECO:0000256" key="1">
    <source>
        <dbReference type="ARBA" id="ARBA00022801"/>
    </source>
</evidence>